<sequence>MAENTVTIPVEEYADLVACRTKVHTACAIIANEHQRDIELMGKKGTTIDSKIIESALGYVDDEACFEEALKKYKEWKGKENETEN</sequence>
<gene>
    <name evidence="1" type="ORF">DW856_10730</name>
</gene>
<accession>A0A3R6EKH1</accession>
<dbReference type="AlphaFoldDB" id="A0A3R6EKH1"/>
<proteinExistence type="predicted"/>
<comment type="caution">
    <text evidence="1">The sequence shown here is derived from an EMBL/GenBank/DDBJ whole genome shotgun (WGS) entry which is preliminary data.</text>
</comment>
<dbReference type="EMBL" id="QSHO01000008">
    <property type="protein sequence ID" value="RHC16772.1"/>
    <property type="molecule type" value="Genomic_DNA"/>
</dbReference>
<dbReference type="Proteomes" id="UP000283513">
    <property type="component" value="Unassembled WGS sequence"/>
</dbReference>
<evidence type="ECO:0000313" key="2">
    <source>
        <dbReference type="Proteomes" id="UP000283513"/>
    </source>
</evidence>
<reference evidence="1 2" key="1">
    <citation type="submission" date="2018-08" db="EMBL/GenBank/DDBJ databases">
        <title>A genome reference for cultivated species of the human gut microbiota.</title>
        <authorList>
            <person name="Zou Y."/>
            <person name="Xue W."/>
            <person name="Luo G."/>
        </authorList>
    </citation>
    <scope>NUCLEOTIDE SEQUENCE [LARGE SCALE GENOMIC DNA]</scope>
    <source>
        <strain evidence="1 2">AM37-1AC</strain>
    </source>
</reference>
<name>A0A3R6EKH1_9FIRM</name>
<evidence type="ECO:0000313" key="1">
    <source>
        <dbReference type="EMBL" id="RHC16772.1"/>
    </source>
</evidence>
<dbReference type="RefSeq" id="WP_118598039.1">
    <property type="nucleotide sequence ID" value="NZ_QSHO01000008.1"/>
</dbReference>
<protein>
    <submittedName>
        <fullName evidence="1">Uncharacterized protein</fullName>
    </submittedName>
</protein>
<organism evidence="1 2">
    <name type="scientific">Roseburia intestinalis</name>
    <dbReference type="NCBI Taxonomy" id="166486"/>
    <lineage>
        <taxon>Bacteria</taxon>
        <taxon>Bacillati</taxon>
        <taxon>Bacillota</taxon>
        <taxon>Clostridia</taxon>
        <taxon>Lachnospirales</taxon>
        <taxon>Lachnospiraceae</taxon>
        <taxon>Roseburia</taxon>
    </lineage>
</organism>